<dbReference type="Pfam" id="PF25091">
    <property type="entry name" value="DUF7806"/>
    <property type="match status" value="1"/>
</dbReference>
<organism evidence="2 3">
    <name type="scientific">Ceratopteris richardii</name>
    <name type="common">Triangle waterfern</name>
    <dbReference type="NCBI Taxonomy" id="49495"/>
    <lineage>
        <taxon>Eukaryota</taxon>
        <taxon>Viridiplantae</taxon>
        <taxon>Streptophyta</taxon>
        <taxon>Embryophyta</taxon>
        <taxon>Tracheophyta</taxon>
        <taxon>Polypodiopsida</taxon>
        <taxon>Polypodiidae</taxon>
        <taxon>Polypodiales</taxon>
        <taxon>Pteridineae</taxon>
        <taxon>Pteridaceae</taxon>
        <taxon>Parkerioideae</taxon>
        <taxon>Ceratopteris</taxon>
    </lineage>
</organism>
<keyword evidence="3" id="KW-1185">Reference proteome</keyword>
<dbReference type="AlphaFoldDB" id="A0A8T2VHN9"/>
<gene>
    <name evidence="2" type="ORF">KP509_01G064600</name>
</gene>
<comment type="caution">
    <text evidence="2">The sequence shown here is derived from an EMBL/GenBank/DDBJ whole genome shotgun (WGS) entry which is preliminary data.</text>
</comment>
<dbReference type="InterPro" id="IPR056708">
    <property type="entry name" value="DUF7806"/>
</dbReference>
<evidence type="ECO:0000313" key="3">
    <source>
        <dbReference type="Proteomes" id="UP000825935"/>
    </source>
</evidence>
<dbReference type="PANTHER" id="PTHR35489">
    <property type="entry name" value="TITAN9"/>
    <property type="match status" value="1"/>
</dbReference>
<feature type="domain" description="DUF7806" evidence="1">
    <location>
        <begin position="1"/>
        <end position="87"/>
    </location>
</feature>
<dbReference type="Proteomes" id="UP000825935">
    <property type="component" value="Chromosome 1"/>
</dbReference>
<protein>
    <recommendedName>
        <fullName evidence="1">DUF7806 domain-containing protein</fullName>
    </recommendedName>
</protein>
<accession>A0A8T2VHN9</accession>
<reference evidence="2" key="1">
    <citation type="submission" date="2021-08" db="EMBL/GenBank/DDBJ databases">
        <title>WGS assembly of Ceratopteris richardii.</title>
        <authorList>
            <person name="Marchant D.B."/>
            <person name="Chen G."/>
            <person name="Jenkins J."/>
            <person name="Shu S."/>
            <person name="Leebens-Mack J."/>
            <person name="Grimwood J."/>
            <person name="Schmutz J."/>
            <person name="Soltis P."/>
            <person name="Soltis D."/>
            <person name="Chen Z.-H."/>
        </authorList>
    </citation>
    <scope>NUCLEOTIDE SEQUENCE</scope>
    <source>
        <strain evidence="2">Whitten #5841</strain>
        <tissue evidence="2">Leaf</tissue>
    </source>
</reference>
<evidence type="ECO:0000313" key="2">
    <source>
        <dbReference type="EMBL" id="KAH7446608.1"/>
    </source>
</evidence>
<proteinExistence type="predicted"/>
<name>A0A8T2VHN9_CERRI</name>
<evidence type="ECO:0000259" key="1">
    <source>
        <dbReference type="Pfam" id="PF25091"/>
    </source>
</evidence>
<dbReference type="PANTHER" id="PTHR35489:SF2">
    <property type="entry name" value="TITAN9"/>
    <property type="match status" value="1"/>
</dbReference>
<dbReference type="EMBL" id="CM035406">
    <property type="protein sequence ID" value="KAH7446608.1"/>
    <property type="molecule type" value="Genomic_DNA"/>
</dbReference>
<sequence length="97" mass="10801">MLLERVLGLQLSFPDESEGCVRFRHGPTGFSFDIKEANDADIGELIEGGELLYQNVSLGLCRKAVDWMKEDVIFGTNQSQLLLKRLVGFLNRGLTNG</sequence>